<evidence type="ECO:0000313" key="3">
    <source>
        <dbReference type="EMBL" id="TFY70593.1"/>
    </source>
</evidence>
<sequence length="475" mass="52325">MSSASKPGLVAMKQRHQNQASRICCALLALSTEDAPDVARWRAGFERELEQIALCKMLINAMESQPALEINPFVAALLHEWAEAHEVQELPHVVEFSRMLGEQQDAARENGYFDGELGHGRWWEELASASASALPQRLLDGNEATSLDQHRTDSPALPALASSSSLEKRKQNTGPDADVGSVGEHGDEASDHGETTRKRSKLDIMSIDEVAVPLIPPCANCMKHKLPCARGPDKVSSACTICHSRKTECSMQGTPMSTHSKRASAESDIYGRSQRGLGKSKKSEGGFVNDADKSRAKEFKIHAAEPHIQSPALSVGSSLQSKSTSSLSVSHPASTDDIARTTSAVESAVADIASLQSTVNNLKEENNQLREAVAQFTPAQGTLQNTVNEQKDQIRQLREAVHMMQRTLQDKINQPESKMRQMQDKLSQLDHTVEWLVCHWPRADHRQRTDGRDVKPIIGMPEERKRRIKGSSEEK</sequence>
<feature type="compositionally biased region" description="Basic and acidic residues" evidence="2">
    <location>
        <begin position="184"/>
        <end position="197"/>
    </location>
</feature>
<reference evidence="3 4" key="1">
    <citation type="submission" date="2019-02" db="EMBL/GenBank/DDBJ databases">
        <title>Genome sequencing of the rare red list fungi Dentipellis fragilis.</title>
        <authorList>
            <person name="Buettner E."/>
            <person name="Kellner H."/>
        </authorList>
    </citation>
    <scope>NUCLEOTIDE SEQUENCE [LARGE SCALE GENOMIC DNA]</scope>
    <source>
        <strain evidence="3 4">DSM 105465</strain>
    </source>
</reference>
<feature type="region of interest" description="Disordered" evidence="2">
    <location>
        <begin position="250"/>
        <end position="291"/>
    </location>
</feature>
<comment type="caution">
    <text evidence="3">The sequence shown here is derived from an EMBL/GenBank/DDBJ whole genome shotgun (WGS) entry which is preliminary data.</text>
</comment>
<proteinExistence type="predicted"/>
<feature type="region of interest" description="Disordered" evidence="2">
    <location>
        <begin position="447"/>
        <end position="475"/>
    </location>
</feature>
<evidence type="ECO:0008006" key="5">
    <source>
        <dbReference type="Google" id="ProtNLM"/>
    </source>
</evidence>
<protein>
    <recommendedName>
        <fullName evidence="5">Zn(2)-C6 fungal-type domain-containing protein</fullName>
    </recommendedName>
</protein>
<keyword evidence="4" id="KW-1185">Reference proteome</keyword>
<evidence type="ECO:0000313" key="4">
    <source>
        <dbReference type="Proteomes" id="UP000298327"/>
    </source>
</evidence>
<keyword evidence="1" id="KW-0175">Coiled coil</keyword>
<feature type="compositionally biased region" description="Low complexity" evidence="2">
    <location>
        <begin position="313"/>
        <end position="330"/>
    </location>
</feature>
<dbReference type="EMBL" id="SEOQ01000093">
    <property type="protein sequence ID" value="TFY70593.1"/>
    <property type="molecule type" value="Genomic_DNA"/>
</dbReference>
<feature type="compositionally biased region" description="Low complexity" evidence="2">
    <location>
        <begin position="154"/>
        <end position="165"/>
    </location>
</feature>
<dbReference type="Gene3D" id="6.10.250.370">
    <property type="match status" value="1"/>
</dbReference>
<feature type="region of interest" description="Disordered" evidence="2">
    <location>
        <begin position="310"/>
        <end position="334"/>
    </location>
</feature>
<evidence type="ECO:0000256" key="1">
    <source>
        <dbReference type="SAM" id="Coils"/>
    </source>
</evidence>
<dbReference type="Proteomes" id="UP000298327">
    <property type="component" value="Unassembled WGS sequence"/>
</dbReference>
<name>A0A4Y9Z9U2_9AGAM</name>
<dbReference type="AlphaFoldDB" id="A0A4Y9Z9U2"/>
<feature type="region of interest" description="Disordered" evidence="2">
    <location>
        <begin position="145"/>
        <end position="201"/>
    </location>
</feature>
<evidence type="ECO:0000256" key="2">
    <source>
        <dbReference type="SAM" id="MobiDB-lite"/>
    </source>
</evidence>
<accession>A0A4Y9Z9U2</accession>
<organism evidence="3 4">
    <name type="scientific">Dentipellis fragilis</name>
    <dbReference type="NCBI Taxonomy" id="205917"/>
    <lineage>
        <taxon>Eukaryota</taxon>
        <taxon>Fungi</taxon>
        <taxon>Dikarya</taxon>
        <taxon>Basidiomycota</taxon>
        <taxon>Agaricomycotina</taxon>
        <taxon>Agaricomycetes</taxon>
        <taxon>Russulales</taxon>
        <taxon>Hericiaceae</taxon>
        <taxon>Dentipellis</taxon>
    </lineage>
</organism>
<gene>
    <name evidence="3" type="ORF">EVG20_g2414</name>
</gene>
<feature type="coiled-coil region" evidence="1">
    <location>
        <begin position="345"/>
        <end position="414"/>
    </location>
</feature>